<organism evidence="1 2">
    <name type="scientific">Arabidopsis thaliana</name>
    <name type="common">Mouse-ear cress</name>
    <dbReference type="NCBI Taxonomy" id="3702"/>
    <lineage>
        <taxon>Eukaryota</taxon>
        <taxon>Viridiplantae</taxon>
        <taxon>Streptophyta</taxon>
        <taxon>Embryophyta</taxon>
        <taxon>Tracheophyta</taxon>
        <taxon>Spermatophyta</taxon>
        <taxon>Magnoliopsida</taxon>
        <taxon>eudicotyledons</taxon>
        <taxon>Gunneridae</taxon>
        <taxon>Pentapetalae</taxon>
        <taxon>rosids</taxon>
        <taxon>malvids</taxon>
        <taxon>Brassicales</taxon>
        <taxon>Brassicaceae</taxon>
        <taxon>Camelineae</taxon>
        <taxon>Arabidopsis</taxon>
    </lineage>
</organism>
<name>A0A178VHX5_ARATH</name>
<accession>A0A178VHX5</accession>
<evidence type="ECO:0000313" key="1">
    <source>
        <dbReference type="EMBL" id="OAP05374.1"/>
    </source>
</evidence>
<proteinExistence type="predicted"/>
<gene>
    <name evidence="1" type="ordered locus">AXX17_At3g35190</name>
</gene>
<sequence length="52" mass="5847">MIFKSDFRFTNPINLYNLLKSNVNALSLIQLYLILSGVHISLPYLGCCGGDR</sequence>
<protein>
    <submittedName>
        <fullName evidence="1">Uncharacterized protein</fullName>
    </submittedName>
</protein>
<dbReference type="AlphaFoldDB" id="A0A178VHX5"/>
<reference evidence="2" key="1">
    <citation type="journal article" date="2016" name="Proc. Natl. Acad. Sci. U.S.A.">
        <title>Chromosome-level assembly of Arabidopsis thaliana Ler reveals the extent of translocation and inversion polymorphisms.</title>
        <authorList>
            <person name="Zapata L."/>
            <person name="Ding J."/>
            <person name="Willing E.M."/>
            <person name="Hartwig B."/>
            <person name="Bezdan D."/>
            <person name="Jiao W.B."/>
            <person name="Patel V."/>
            <person name="Velikkakam James G."/>
            <person name="Koornneef M."/>
            <person name="Ossowski S."/>
            <person name="Schneeberger K."/>
        </authorList>
    </citation>
    <scope>NUCLEOTIDE SEQUENCE [LARGE SCALE GENOMIC DNA]</scope>
    <source>
        <strain evidence="2">cv. Landsberg erecta</strain>
    </source>
</reference>
<dbReference type="EMBL" id="LUHQ01000003">
    <property type="protein sequence ID" value="OAP05374.1"/>
    <property type="molecule type" value="Genomic_DNA"/>
</dbReference>
<comment type="caution">
    <text evidence="1">The sequence shown here is derived from an EMBL/GenBank/DDBJ whole genome shotgun (WGS) entry which is preliminary data.</text>
</comment>
<evidence type="ECO:0000313" key="2">
    <source>
        <dbReference type="Proteomes" id="UP000078284"/>
    </source>
</evidence>
<dbReference type="Proteomes" id="UP000078284">
    <property type="component" value="Chromosome 3"/>
</dbReference>